<dbReference type="RefSeq" id="WP_007209428.1">
    <property type="nucleotide sequence ID" value="NZ_EQ973486.1"/>
</dbReference>
<comment type="caution">
    <text evidence="1">The sequence shown here is derived from an EMBL/GenBank/DDBJ whole genome shotgun (WGS) entry which is preliminary data.</text>
</comment>
<gene>
    <name evidence="1" type="ORF">BACCELL_00027</name>
</gene>
<sequence length="58" mass="6730">MSEKSISISKEQVIWLREMYETYRALLEGTPDDGNAAELKQVKKHVLPLIKELEKITK</sequence>
<evidence type="ECO:0000313" key="2">
    <source>
        <dbReference type="Proteomes" id="UP000003711"/>
    </source>
</evidence>
<protein>
    <submittedName>
        <fullName evidence="1">Uncharacterized protein</fullName>
    </submittedName>
</protein>
<accession>E2N6Y5</accession>
<organism evidence="1 2">
    <name type="scientific">Bacteroides cellulosilyticus DSM 14838</name>
    <dbReference type="NCBI Taxonomy" id="537012"/>
    <lineage>
        <taxon>Bacteria</taxon>
        <taxon>Pseudomonadati</taxon>
        <taxon>Bacteroidota</taxon>
        <taxon>Bacteroidia</taxon>
        <taxon>Bacteroidales</taxon>
        <taxon>Bacteroidaceae</taxon>
        <taxon>Bacteroides</taxon>
    </lineage>
</organism>
<name>E2N6Y5_9BACE</name>
<reference evidence="1 2" key="1">
    <citation type="submission" date="2008-12" db="EMBL/GenBank/DDBJ databases">
        <authorList>
            <person name="Fulton L."/>
            <person name="Clifton S."/>
            <person name="Fulton B."/>
            <person name="Xu J."/>
            <person name="Minx P."/>
            <person name="Pepin K.H."/>
            <person name="Johnson M."/>
            <person name="Bhonagiri V."/>
            <person name="Nash W.E."/>
            <person name="Mardis E.R."/>
            <person name="Wilson R.K."/>
        </authorList>
    </citation>
    <scope>NUCLEOTIDE SEQUENCE [LARGE SCALE GENOMIC DNA]</scope>
    <source>
        <strain evidence="1 2">DSM 14838</strain>
    </source>
</reference>
<dbReference type="Proteomes" id="UP000003711">
    <property type="component" value="Unassembled WGS sequence"/>
</dbReference>
<dbReference type="EMBL" id="ACCH01000002">
    <property type="protein sequence ID" value="EEF92321.1"/>
    <property type="molecule type" value="Genomic_DNA"/>
</dbReference>
<dbReference type="HOGENOM" id="CLU_2969572_0_0_10"/>
<proteinExistence type="predicted"/>
<dbReference type="AlphaFoldDB" id="E2N6Y5"/>
<reference evidence="1 2" key="2">
    <citation type="submission" date="2009-01" db="EMBL/GenBank/DDBJ databases">
        <title>Draft genome sequence of Bacteroides cellulosilyticus (DSM 14838).</title>
        <authorList>
            <person name="Sudarsanam P."/>
            <person name="Ley R."/>
            <person name="Guruge J."/>
            <person name="Turnbaugh P.J."/>
            <person name="Mahowald M."/>
            <person name="Liep D."/>
            <person name="Gordon J."/>
        </authorList>
    </citation>
    <scope>NUCLEOTIDE SEQUENCE [LARGE SCALE GENOMIC DNA]</scope>
    <source>
        <strain evidence="1 2">DSM 14838</strain>
    </source>
</reference>
<evidence type="ECO:0000313" key="1">
    <source>
        <dbReference type="EMBL" id="EEF92321.1"/>
    </source>
</evidence>